<comment type="caution">
    <text evidence="1">The sequence shown here is derived from an EMBL/GenBank/DDBJ whole genome shotgun (WGS) entry which is preliminary data.</text>
</comment>
<protein>
    <submittedName>
        <fullName evidence="1">Uncharacterized protein</fullName>
    </submittedName>
</protein>
<proteinExistence type="predicted"/>
<evidence type="ECO:0000313" key="2">
    <source>
        <dbReference type="Proteomes" id="UP001378188"/>
    </source>
</evidence>
<accession>A0AAW9RMD2</accession>
<organism evidence="1 2">
    <name type="scientific">Microbaculum marinum</name>
    <dbReference type="NCBI Taxonomy" id="1764581"/>
    <lineage>
        <taxon>Bacteria</taxon>
        <taxon>Pseudomonadati</taxon>
        <taxon>Pseudomonadota</taxon>
        <taxon>Alphaproteobacteria</taxon>
        <taxon>Hyphomicrobiales</taxon>
        <taxon>Tepidamorphaceae</taxon>
        <taxon>Microbaculum</taxon>
    </lineage>
</organism>
<keyword evidence="2" id="KW-1185">Reference proteome</keyword>
<dbReference type="RefSeq" id="WP_340331142.1">
    <property type="nucleotide sequence ID" value="NZ_JAZHOF010000007.1"/>
</dbReference>
<sequence>MADQSHKNALEAWSLAATEHKRAIEALLNQARADGRLEITAETEEYARRAEEAGRKAKAAWERLRATSADPD</sequence>
<evidence type="ECO:0000313" key="1">
    <source>
        <dbReference type="EMBL" id="MEJ8573452.1"/>
    </source>
</evidence>
<name>A0AAW9RMD2_9HYPH</name>
<reference evidence="1 2" key="1">
    <citation type="submission" date="2024-02" db="EMBL/GenBank/DDBJ databases">
        <title>Genome analysis and characterization of Microbaculum marinisediminis sp. nov., isolated from marine sediment.</title>
        <authorList>
            <person name="Du Z.-J."/>
            <person name="Ye Y.-Q."/>
            <person name="Zhang Z.-R."/>
            <person name="Yuan S.-M."/>
            <person name="Zhang X.-Y."/>
        </authorList>
    </citation>
    <scope>NUCLEOTIDE SEQUENCE [LARGE SCALE GENOMIC DNA]</scope>
    <source>
        <strain evidence="1 2">SDUM1044001</strain>
    </source>
</reference>
<dbReference type="AlphaFoldDB" id="A0AAW9RMD2"/>
<gene>
    <name evidence="1" type="ORF">V3328_18325</name>
</gene>
<dbReference type="Proteomes" id="UP001378188">
    <property type="component" value="Unassembled WGS sequence"/>
</dbReference>
<dbReference type="EMBL" id="JAZHOF010000007">
    <property type="protein sequence ID" value="MEJ8573452.1"/>
    <property type="molecule type" value="Genomic_DNA"/>
</dbReference>